<dbReference type="SUPFAM" id="SSF55486">
    <property type="entry name" value="Metalloproteases ('zincins'), catalytic domain"/>
    <property type="match status" value="1"/>
</dbReference>
<feature type="active site" description="Proton acceptor" evidence="11">
    <location>
        <position position="351"/>
    </location>
</feature>
<accession>A0A6P8J852</accession>
<dbReference type="SUPFAM" id="SSF63737">
    <property type="entry name" value="Leukotriene A4 hydrolase N-terminal domain"/>
    <property type="match status" value="1"/>
</dbReference>
<dbReference type="Gene3D" id="1.10.390.10">
    <property type="entry name" value="Neutral Protease Domain 2"/>
    <property type="match status" value="1"/>
</dbReference>
<dbReference type="Gene3D" id="2.60.40.1730">
    <property type="entry name" value="tricorn interacting facor f3 domain"/>
    <property type="match status" value="1"/>
</dbReference>
<dbReference type="GO" id="GO:0008270">
    <property type="term" value="F:zinc ion binding"/>
    <property type="evidence" value="ECO:0007669"/>
    <property type="project" value="UniProtKB-UniRule"/>
</dbReference>
<keyword evidence="7 14" id="KW-0378">Hydrolase</keyword>
<dbReference type="EC" id="3.4.11.-" evidence="14"/>
<keyword evidence="5 14" id="KW-0645">Protease</keyword>
<evidence type="ECO:0000313" key="18">
    <source>
        <dbReference type="Proteomes" id="UP000515163"/>
    </source>
</evidence>
<dbReference type="FunFam" id="2.60.40.1730:FF:000002">
    <property type="entry name" value="Aminopeptidase"/>
    <property type="match status" value="1"/>
</dbReference>
<gene>
    <name evidence="19" type="primary">LOC116307796</name>
</gene>
<evidence type="ECO:0000256" key="7">
    <source>
        <dbReference type="ARBA" id="ARBA00022801"/>
    </source>
</evidence>
<dbReference type="RefSeq" id="XP_031573968.1">
    <property type="nucleotide sequence ID" value="XM_031718108.1"/>
</dbReference>
<feature type="domain" description="Peptidase M1 membrane alanine aminopeptidase" evidence="15">
    <location>
        <begin position="278"/>
        <end position="495"/>
    </location>
</feature>
<dbReference type="OrthoDB" id="6018338at2759"/>
<keyword evidence="4" id="KW-0963">Cytoplasm</keyword>
<dbReference type="GO" id="GO:0043171">
    <property type="term" value="P:peptide catabolic process"/>
    <property type="evidence" value="ECO:0007669"/>
    <property type="project" value="TreeGrafter"/>
</dbReference>
<dbReference type="GO" id="GO:0005615">
    <property type="term" value="C:extracellular space"/>
    <property type="evidence" value="ECO:0007669"/>
    <property type="project" value="TreeGrafter"/>
</dbReference>
<keyword evidence="9 14" id="KW-0482">Metalloprotease</keyword>
<dbReference type="KEGG" id="aten:116307796"/>
<evidence type="ECO:0000256" key="4">
    <source>
        <dbReference type="ARBA" id="ARBA00022490"/>
    </source>
</evidence>
<dbReference type="InParanoid" id="A0A6P8J852"/>
<dbReference type="FunFam" id="2.60.40.1910:FF:000002">
    <property type="entry name" value="Aminopeptidase"/>
    <property type="match status" value="1"/>
</dbReference>
<keyword evidence="6 12" id="KW-0479">Metal-binding</keyword>
<dbReference type="Pfam" id="PF11838">
    <property type="entry name" value="ERAP1_C"/>
    <property type="match status" value="1"/>
</dbReference>
<dbReference type="Pfam" id="PF17900">
    <property type="entry name" value="Peptidase_M1_N"/>
    <property type="match status" value="1"/>
</dbReference>
<organism evidence="18 19">
    <name type="scientific">Actinia tenebrosa</name>
    <name type="common">Australian red waratah sea anemone</name>
    <dbReference type="NCBI Taxonomy" id="6105"/>
    <lineage>
        <taxon>Eukaryota</taxon>
        <taxon>Metazoa</taxon>
        <taxon>Cnidaria</taxon>
        <taxon>Anthozoa</taxon>
        <taxon>Hexacorallia</taxon>
        <taxon>Actiniaria</taxon>
        <taxon>Actiniidae</taxon>
        <taxon>Actinia</taxon>
    </lineage>
</organism>
<evidence type="ECO:0000256" key="13">
    <source>
        <dbReference type="PIRSR" id="PIRSR634016-4"/>
    </source>
</evidence>
<dbReference type="InterPro" id="IPR042097">
    <property type="entry name" value="Aminopeptidase_N-like_N_sf"/>
</dbReference>
<comment type="cofactor">
    <cofactor evidence="12 14">
        <name>Zn(2+)</name>
        <dbReference type="ChEBI" id="CHEBI:29105"/>
    </cofactor>
    <text evidence="12 14">Binds 1 zinc ion per subunit.</text>
</comment>
<dbReference type="InterPro" id="IPR014782">
    <property type="entry name" value="Peptidase_M1_dom"/>
</dbReference>
<comment type="catalytic activity">
    <reaction evidence="10">
        <text>Release of an N-terminal amino acid, preferentially alanine, from a wide range of peptides, amides and arylamides.</text>
        <dbReference type="EC" id="3.4.11.14"/>
    </reaction>
</comment>
<evidence type="ECO:0000313" key="19">
    <source>
        <dbReference type="RefSeq" id="XP_031573968.1"/>
    </source>
</evidence>
<dbReference type="InterPro" id="IPR050344">
    <property type="entry name" value="Peptidase_M1_aminopeptidases"/>
</dbReference>
<protein>
    <recommendedName>
        <fullName evidence="14">Aminopeptidase</fullName>
        <ecNumber evidence="14">3.4.11.-</ecNumber>
    </recommendedName>
</protein>
<evidence type="ECO:0000256" key="6">
    <source>
        <dbReference type="ARBA" id="ARBA00022723"/>
    </source>
</evidence>
<dbReference type="Pfam" id="PF01433">
    <property type="entry name" value="Peptidase_M1"/>
    <property type="match status" value="1"/>
</dbReference>
<dbReference type="InterPro" id="IPR027268">
    <property type="entry name" value="Peptidase_M4/M1_CTD_sf"/>
</dbReference>
<dbReference type="PANTHER" id="PTHR11533">
    <property type="entry name" value="PROTEASE M1 ZINC METALLOPROTEASE"/>
    <property type="match status" value="1"/>
</dbReference>
<keyword evidence="3 14" id="KW-0031">Aminopeptidase</keyword>
<evidence type="ECO:0000256" key="1">
    <source>
        <dbReference type="ARBA" id="ARBA00004496"/>
    </source>
</evidence>
<evidence type="ECO:0000256" key="12">
    <source>
        <dbReference type="PIRSR" id="PIRSR634016-3"/>
    </source>
</evidence>
<dbReference type="InterPro" id="IPR034016">
    <property type="entry name" value="M1_APN-typ"/>
</dbReference>
<evidence type="ECO:0000256" key="10">
    <source>
        <dbReference type="ARBA" id="ARBA00052895"/>
    </source>
</evidence>
<evidence type="ECO:0000256" key="9">
    <source>
        <dbReference type="ARBA" id="ARBA00023049"/>
    </source>
</evidence>
<evidence type="ECO:0000256" key="3">
    <source>
        <dbReference type="ARBA" id="ARBA00022438"/>
    </source>
</evidence>
<dbReference type="CDD" id="cd09601">
    <property type="entry name" value="M1_APN-Q_like"/>
    <property type="match status" value="1"/>
</dbReference>
<comment type="similarity">
    <text evidence="2 14">Belongs to the peptidase M1 family.</text>
</comment>
<evidence type="ECO:0000259" key="15">
    <source>
        <dbReference type="Pfam" id="PF01433"/>
    </source>
</evidence>
<feature type="binding site" evidence="12">
    <location>
        <position position="373"/>
    </location>
    <ligand>
        <name>Zn(2+)</name>
        <dbReference type="ChEBI" id="CHEBI:29105"/>
        <note>catalytic</note>
    </ligand>
</feature>
<dbReference type="Gene3D" id="1.25.50.20">
    <property type="match status" value="1"/>
</dbReference>
<dbReference type="InterPro" id="IPR045357">
    <property type="entry name" value="Aminopeptidase_N-like_N"/>
</dbReference>
<dbReference type="GO" id="GO:0070006">
    <property type="term" value="F:metalloaminopeptidase activity"/>
    <property type="evidence" value="ECO:0007669"/>
    <property type="project" value="TreeGrafter"/>
</dbReference>
<dbReference type="Proteomes" id="UP000515163">
    <property type="component" value="Unplaced"/>
</dbReference>
<evidence type="ECO:0000256" key="14">
    <source>
        <dbReference type="RuleBase" id="RU364040"/>
    </source>
</evidence>
<evidence type="ECO:0000256" key="2">
    <source>
        <dbReference type="ARBA" id="ARBA00010136"/>
    </source>
</evidence>
<feature type="domain" description="Aminopeptidase N-like N-terminal" evidence="17">
    <location>
        <begin position="59"/>
        <end position="243"/>
    </location>
</feature>
<sequence>MNCALLRNFHFCSKLLRPLSQTFLFSSTRFPVFHKVSLFTSSFTTMSGKPFERLPTNVVPKNYALTLQPSLTEFTFAGKQVVEVEVTKATNKVVLNSLDIKISSVKFTAGSVDISAGDITYSKEDETATLMFSSELPVGKGNLHLDFTGELNDKMKGFYRSKYLDDGKEKYCAVTQFEPTDARRAFPCWDEPSHKATFDVTLVVPKDLVALSNMNVIEEKQADDDKSLKVVKYARTPIMSTYLVAFVVGEYDYVEDKDKDGVTVRVYTPKGKAAQGKFALEVAVKTLPFYKDYFGISYPLPKMDLIAIADFAAGAMENWGLVTYRETALLIDPENSSSAAKQWVALVVGHEIAHQWFGNLVTMEWWTHLWLNEGFATWIEYLCVDHCFPKYDIWTQFVTTDFSRGISLDALKNSHPIEVPVGHPAEIDEIFDAISYSKGASVIRMLHHYIGDKDFRAGLKNYLNNFKYNNASTEDLWDYLAKASGKPVASVMNSWTKQMGFPVLSVKAQQKGNDKELTITQKKFCADGSGEATNQLWHVPVSVITSNNTSDPAASTLLEKDSCTLLVSAVQADQWVKVNPGQVGFYRVQYDSDMLELLLPAIRDLSLPPRDRLGLQSDLYALSRAGLVPTTDFLKVIDAYSSEVNYTVWNDLTANLANMGVILQYTDYLDSFGKFSLKLYEPIAAKLGWDAKEGEGHLDALLRGLVINRLGKYGHEATVEEARKRFEAHCKKEATIDADLRSSIYSIVLKHGNEATLDAVEKLFREADLHEERVRLMRCMGSVTQPDLIKRVLKFAVSDDVRSQDTVFVIAGVTGSVTGRELAWQFVKDNWSMFNERYEGGFLLSRLVKSTTENFASEEKAKEVEEFFVKHSVPSAERTVQQSLEEIRLNAAWLARNSADTKAWFQSKGF</sequence>
<dbReference type="FunCoup" id="A0A6P8J852">
    <property type="interactions" value="1415"/>
</dbReference>
<comment type="subcellular location">
    <subcellularLocation>
        <location evidence="1">Cytoplasm</location>
    </subcellularLocation>
</comment>
<reference evidence="19" key="1">
    <citation type="submission" date="2025-08" db="UniProtKB">
        <authorList>
            <consortium name="RefSeq"/>
        </authorList>
    </citation>
    <scope>IDENTIFICATION</scope>
</reference>
<evidence type="ECO:0000256" key="8">
    <source>
        <dbReference type="ARBA" id="ARBA00022833"/>
    </source>
</evidence>
<feature type="binding site" evidence="12">
    <location>
        <position position="350"/>
    </location>
    <ligand>
        <name>Zn(2+)</name>
        <dbReference type="ChEBI" id="CHEBI:29105"/>
        <note>catalytic</note>
    </ligand>
</feature>
<dbReference type="PRINTS" id="PR00756">
    <property type="entry name" value="ALADIPTASE"/>
</dbReference>
<dbReference type="FunFam" id="1.10.390.10:FF:000001">
    <property type="entry name" value="Aminopeptidase"/>
    <property type="match status" value="1"/>
</dbReference>
<feature type="site" description="Transition state stabilizer" evidence="13">
    <location>
        <position position="436"/>
    </location>
</feature>
<keyword evidence="18" id="KW-1185">Reference proteome</keyword>
<evidence type="ECO:0000259" key="16">
    <source>
        <dbReference type="Pfam" id="PF11838"/>
    </source>
</evidence>
<evidence type="ECO:0000259" key="17">
    <source>
        <dbReference type="Pfam" id="PF17900"/>
    </source>
</evidence>
<dbReference type="GO" id="GO:0006508">
    <property type="term" value="P:proteolysis"/>
    <property type="evidence" value="ECO:0007669"/>
    <property type="project" value="UniProtKB-KW"/>
</dbReference>
<dbReference type="GO" id="GO:0042277">
    <property type="term" value="F:peptide binding"/>
    <property type="evidence" value="ECO:0007669"/>
    <property type="project" value="TreeGrafter"/>
</dbReference>
<dbReference type="AlphaFoldDB" id="A0A6P8J852"/>
<dbReference type="GeneID" id="116307796"/>
<dbReference type="InterPro" id="IPR024571">
    <property type="entry name" value="ERAP1-like_C_dom"/>
</dbReference>
<name>A0A6P8J852_ACTTE</name>
<proteinExistence type="inferred from homology"/>
<dbReference type="PANTHER" id="PTHR11533:SF174">
    <property type="entry name" value="PUROMYCIN-SENSITIVE AMINOPEPTIDASE-RELATED"/>
    <property type="match status" value="1"/>
</dbReference>
<dbReference type="InterPro" id="IPR001930">
    <property type="entry name" value="Peptidase_M1"/>
</dbReference>
<feature type="domain" description="ERAP1-like C-terminal" evidence="16">
    <location>
        <begin position="575"/>
        <end position="888"/>
    </location>
</feature>
<dbReference type="GO" id="GO:0005737">
    <property type="term" value="C:cytoplasm"/>
    <property type="evidence" value="ECO:0007669"/>
    <property type="project" value="UniProtKB-SubCell"/>
</dbReference>
<keyword evidence="8 12" id="KW-0862">Zinc</keyword>
<evidence type="ECO:0000256" key="11">
    <source>
        <dbReference type="PIRSR" id="PIRSR634016-1"/>
    </source>
</evidence>
<feature type="binding site" evidence="12">
    <location>
        <position position="354"/>
    </location>
    <ligand>
        <name>Zn(2+)</name>
        <dbReference type="ChEBI" id="CHEBI:29105"/>
        <note>catalytic</note>
    </ligand>
</feature>
<evidence type="ECO:0000256" key="5">
    <source>
        <dbReference type="ARBA" id="ARBA00022670"/>
    </source>
</evidence>
<dbReference type="FunFam" id="1.25.50.20:FF:000002">
    <property type="entry name" value="Aminopeptidase"/>
    <property type="match status" value="1"/>
</dbReference>
<dbReference type="Gene3D" id="2.60.40.1910">
    <property type="match status" value="1"/>
</dbReference>
<dbReference type="GO" id="GO:0016020">
    <property type="term" value="C:membrane"/>
    <property type="evidence" value="ECO:0007669"/>
    <property type="project" value="TreeGrafter"/>
</dbReference>
<dbReference type="GO" id="GO:0016285">
    <property type="term" value="F:alanyl aminopeptidase activity"/>
    <property type="evidence" value="ECO:0007669"/>
    <property type="project" value="UniProtKB-EC"/>
</dbReference>